<dbReference type="PANTHER" id="PTHR47307">
    <property type="entry name" value="GLUTATHIONE-REGULATED POTASSIUM-EFFLUX SYSTEM ANCILLARY PROTEIN KEFG"/>
    <property type="match status" value="1"/>
</dbReference>
<dbReference type="InterPro" id="IPR029039">
    <property type="entry name" value="Flavoprotein-like_sf"/>
</dbReference>
<feature type="domain" description="Flavodoxin-like fold" evidence="2">
    <location>
        <begin position="7"/>
        <end position="156"/>
    </location>
</feature>
<evidence type="ECO:0000313" key="4">
    <source>
        <dbReference type="EMBL" id="QOG27407.1"/>
    </source>
</evidence>
<keyword evidence="1" id="KW-0560">Oxidoreductase</keyword>
<dbReference type="EMBL" id="CP050485">
    <property type="protein sequence ID" value="QOG27407.1"/>
    <property type="molecule type" value="Genomic_DNA"/>
</dbReference>
<dbReference type="EMBL" id="JABXJK010000075">
    <property type="protein sequence ID" value="MBA0973583.1"/>
    <property type="molecule type" value="Genomic_DNA"/>
</dbReference>
<dbReference type="Proteomes" id="UP000571857">
    <property type="component" value="Unassembled WGS sequence"/>
</dbReference>
<proteinExistence type="predicted"/>
<sequence length="223" mass="25891">MIFFMIRTLVIASHPSYDDSLSQRFFSESAKMPNVSVHMLDKVAGDFDLEIELERLQTIDRLIFQFPLYWYQVPAKMKCWIDTVWEAAKPYLLNKEIGFALSTGVAAKEFQLGGKEGASFSEILRPLTLMAQKYQMTILPVLVLDQLMYKTEKEKRRFVIDYQQLLTMEAPFSFAAKQQWFIQRLEALTAENPKLAPLLDQLIQNQETLLELDEALAEMEAYE</sequence>
<organism evidence="3 6">
    <name type="scientific">Enterococcus gallinarum</name>
    <dbReference type="NCBI Taxonomy" id="1353"/>
    <lineage>
        <taxon>Bacteria</taxon>
        <taxon>Bacillati</taxon>
        <taxon>Bacillota</taxon>
        <taxon>Bacilli</taxon>
        <taxon>Lactobacillales</taxon>
        <taxon>Enterococcaceae</taxon>
        <taxon>Enterococcus</taxon>
    </lineage>
</organism>
<dbReference type="GO" id="GO:0009055">
    <property type="term" value="F:electron transfer activity"/>
    <property type="evidence" value="ECO:0007669"/>
    <property type="project" value="TreeGrafter"/>
</dbReference>
<evidence type="ECO:0000259" key="2">
    <source>
        <dbReference type="Pfam" id="PF02525"/>
    </source>
</evidence>
<dbReference type="GeneID" id="93224172"/>
<dbReference type="InterPro" id="IPR003680">
    <property type="entry name" value="Flavodoxin_fold"/>
</dbReference>
<reference evidence="3 6" key="2">
    <citation type="submission" date="2020-06" db="EMBL/GenBank/DDBJ databases">
        <title>Crossreactivity between MHC class I-restricted antigens from cancer cells and an enterococcal bacteriophage.</title>
        <authorList>
            <person name="Fluckiger A."/>
            <person name="Daillere R."/>
            <person name="Sassi M."/>
            <person name="Cattoir V."/>
            <person name="Kroemer G."/>
            <person name="Zitvogel L."/>
        </authorList>
    </citation>
    <scope>NUCLEOTIDE SEQUENCE [LARGE SCALE GENOMIC DNA]</scope>
    <source>
        <strain evidence="3 6">EG4</strain>
    </source>
</reference>
<dbReference type="SUPFAM" id="SSF52218">
    <property type="entry name" value="Flavoproteins"/>
    <property type="match status" value="1"/>
</dbReference>
<evidence type="ECO:0000256" key="1">
    <source>
        <dbReference type="ARBA" id="ARBA00023002"/>
    </source>
</evidence>
<name>A0A3N3WI84_ENTGA</name>
<dbReference type="Pfam" id="PF02525">
    <property type="entry name" value="Flavodoxin_2"/>
    <property type="match status" value="1"/>
</dbReference>
<dbReference type="Proteomes" id="UP000516696">
    <property type="component" value="Chromosome"/>
</dbReference>
<evidence type="ECO:0000313" key="6">
    <source>
        <dbReference type="Proteomes" id="UP000571857"/>
    </source>
</evidence>
<dbReference type="GO" id="GO:0003955">
    <property type="term" value="F:NAD(P)H dehydrogenase (quinone) activity"/>
    <property type="evidence" value="ECO:0007669"/>
    <property type="project" value="TreeGrafter"/>
</dbReference>
<dbReference type="AlphaFoldDB" id="A0A3N3WI84"/>
<dbReference type="InterPro" id="IPR046980">
    <property type="entry name" value="KefG/KefF"/>
</dbReference>
<dbReference type="GO" id="GO:0010181">
    <property type="term" value="F:FMN binding"/>
    <property type="evidence" value="ECO:0007669"/>
    <property type="project" value="TreeGrafter"/>
</dbReference>
<reference evidence="4 5" key="1">
    <citation type="submission" date="2020-03" db="EMBL/GenBank/DDBJ databases">
        <title>Characterization of ganglioside-mimicking enterococci.</title>
        <authorList>
            <person name="Patry R.T."/>
            <person name="Nothaft H."/>
            <person name="Bridger R."/>
            <person name="Shajahan A."/>
            <person name="Huynh S."/>
            <person name="Sanchez S."/>
            <person name="Azadi P."/>
            <person name="Cooper K."/>
            <person name="Miller W.G."/>
            <person name="Parker C.T."/>
            <person name="Wells L."/>
            <person name="Szymanski C.M."/>
        </authorList>
    </citation>
    <scope>NUCLEOTIDE SEQUENCE [LARGE SCALE GENOMIC DNA]</scope>
    <source>
        <strain evidence="4 5">EGM181</strain>
    </source>
</reference>
<dbReference type="PANTHER" id="PTHR47307:SF1">
    <property type="entry name" value="GLUTATHIONE-REGULATED POTASSIUM-EFFLUX SYSTEM ANCILLARY PROTEIN KEFG"/>
    <property type="match status" value="1"/>
</dbReference>
<evidence type="ECO:0000313" key="3">
    <source>
        <dbReference type="EMBL" id="MBA0973583.1"/>
    </source>
</evidence>
<gene>
    <name evidence="4" type="ORF">EGM181_09190</name>
    <name evidence="3" type="ORF">HWH42_13500</name>
</gene>
<protein>
    <submittedName>
        <fullName evidence="3">NAD(P)H-dependent oxidoreductase</fullName>
    </submittedName>
</protein>
<accession>A0A3N3WI84</accession>
<dbReference type="RefSeq" id="WP_034706861.1">
    <property type="nucleotide sequence ID" value="NZ_BSYC01000001.1"/>
</dbReference>
<evidence type="ECO:0000313" key="5">
    <source>
        <dbReference type="Proteomes" id="UP000516696"/>
    </source>
</evidence>
<dbReference type="Gene3D" id="3.40.50.360">
    <property type="match status" value="1"/>
</dbReference>